<keyword evidence="2" id="KW-0813">Transport</keyword>
<feature type="transmembrane region" description="Helical" evidence="8">
    <location>
        <begin position="475"/>
        <end position="496"/>
    </location>
</feature>
<reference evidence="11" key="1">
    <citation type="submission" date="2023-01" db="EMBL/GenBank/DDBJ databases">
        <title>Key to firefly adult light organ development and bioluminescence: homeobox transcription factors regulate luciferase expression and transportation to peroxisome.</title>
        <authorList>
            <person name="Fu X."/>
        </authorList>
    </citation>
    <scope>NUCLEOTIDE SEQUENCE [LARGE SCALE GENOMIC DNA]</scope>
</reference>
<feature type="transmembrane region" description="Helical" evidence="8">
    <location>
        <begin position="844"/>
        <end position="862"/>
    </location>
</feature>
<evidence type="ECO:0000256" key="4">
    <source>
        <dbReference type="ARBA" id="ARBA00022597"/>
    </source>
</evidence>
<dbReference type="GO" id="GO:0022857">
    <property type="term" value="F:transmembrane transporter activity"/>
    <property type="evidence" value="ECO:0007669"/>
    <property type="project" value="InterPro"/>
</dbReference>
<comment type="caution">
    <text evidence="10">The sequence shown here is derived from an EMBL/GenBank/DDBJ whole genome shotgun (WGS) entry which is preliminary data.</text>
</comment>
<feature type="transmembrane region" description="Helical" evidence="8">
    <location>
        <begin position="141"/>
        <end position="162"/>
    </location>
</feature>
<dbReference type="PANTHER" id="PTHR48021:SF1">
    <property type="entry name" value="GH07001P-RELATED"/>
    <property type="match status" value="1"/>
</dbReference>
<feature type="transmembrane region" description="Helical" evidence="8">
    <location>
        <begin position="397"/>
        <end position="415"/>
    </location>
</feature>
<feature type="transmembrane region" description="Helical" evidence="8">
    <location>
        <begin position="364"/>
        <end position="385"/>
    </location>
</feature>
<feature type="transmembrane region" description="Helical" evidence="8">
    <location>
        <begin position="266"/>
        <end position="285"/>
    </location>
</feature>
<evidence type="ECO:0000256" key="6">
    <source>
        <dbReference type="ARBA" id="ARBA00022989"/>
    </source>
</evidence>
<keyword evidence="4" id="KW-0762">Sugar transport</keyword>
<proteinExistence type="predicted"/>
<dbReference type="PANTHER" id="PTHR48021">
    <property type="match status" value="1"/>
</dbReference>
<accession>A0AAN7S7D3</accession>
<feature type="transmembrane region" description="Helical" evidence="8">
    <location>
        <begin position="59"/>
        <end position="76"/>
    </location>
</feature>
<dbReference type="Pfam" id="PF00083">
    <property type="entry name" value="Sugar_tr"/>
    <property type="match status" value="2"/>
</dbReference>
<name>A0AAN7S7D3_9COLE</name>
<dbReference type="AlphaFoldDB" id="A0AAN7S7D3"/>
<comment type="subcellular location">
    <subcellularLocation>
        <location evidence="1">Cell membrane</location>
        <topology evidence="1">Multi-pass membrane protein</topology>
    </subcellularLocation>
</comment>
<dbReference type="PROSITE" id="PS00217">
    <property type="entry name" value="SUGAR_TRANSPORT_2"/>
    <property type="match status" value="2"/>
</dbReference>
<dbReference type="EMBL" id="JARPUR010000006">
    <property type="protein sequence ID" value="KAK4874801.1"/>
    <property type="molecule type" value="Genomic_DNA"/>
</dbReference>
<evidence type="ECO:0000256" key="2">
    <source>
        <dbReference type="ARBA" id="ARBA00022448"/>
    </source>
</evidence>
<feature type="domain" description="Major facilitator superfamily (MFS) profile" evidence="9">
    <location>
        <begin position="1"/>
        <end position="419"/>
    </location>
</feature>
<feature type="transmembrane region" description="Helical" evidence="8">
    <location>
        <begin position="327"/>
        <end position="352"/>
    </location>
</feature>
<evidence type="ECO:0000256" key="5">
    <source>
        <dbReference type="ARBA" id="ARBA00022692"/>
    </source>
</evidence>
<evidence type="ECO:0000259" key="9">
    <source>
        <dbReference type="PROSITE" id="PS50850"/>
    </source>
</evidence>
<dbReference type="InterPro" id="IPR036259">
    <property type="entry name" value="MFS_trans_sf"/>
</dbReference>
<dbReference type="Proteomes" id="UP001353858">
    <property type="component" value="Unassembled WGS sequence"/>
</dbReference>
<evidence type="ECO:0000256" key="7">
    <source>
        <dbReference type="ARBA" id="ARBA00023136"/>
    </source>
</evidence>
<evidence type="ECO:0000313" key="11">
    <source>
        <dbReference type="Proteomes" id="UP001353858"/>
    </source>
</evidence>
<feature type="domain" description="Major facilitator superfamily (MFS) profile" evidence="9">
    <location>
        <begin position="429"/>
        <end position="866"/>
    </location>
</feature>
<dbReference type="InterPro" id="IPR050549">
    <property type="entry name" value="MFS_Trehalose_Transporter"/>
</dbReference>
<dbReference type="InterPro" id="IPR005828">
    <property type="entry name" value="MFS_sugar_transport-like"/>
</dbReference>
<feature type="transmembrane region" description="Helical" evidence="8">
    <location>
        <begin position="711"/>
        <end position="731"/>
    </location>
</feature>
<keyword evidence="11" id="KW-1185">Reference proteome</keyword>
<dbReference type="FunFam" id="1.20.1250.20:FF:000218">
    <property type="entry name" value="facilitated trehalose transporter Tret1"/>
    <property type="match status" value="2"/>
</dbReference>
<feature type="transmembrane region" description="Helical" evidence="8">
    <location>
        <begin position="585"/>
        <end position="606"/>
    </location>
</feature>
<evidence type="ECO:0000256" key="8">
    <source>
        <dbReference type="SAM" id="Phobius"/>
    </source>
</evidence>
<feature type="transmembrane region" description="Helical" evidence="8">
    <location>
        <begin position="775"/>
        <end position="799"/>
    </location>
</feature>
<keyword evidence="7 8" id="KW-0472">Membrane</keyword>
<dbReference type="PROSITE" id="PS50850">
    <property type="entry name" value="MFS"/>
    <property type="match status" value="2"/>
</dbReference>
<dbReference type="SUPFAM" id="SSF103473">
    <property type="entry name" value="MFS general substrate transporter"/>
    <property type="match status" value="2"/>
</dbReference>
<feature type="transmembrane region" description="Helical" evidence="8">
    <location>
        <begin position="503"/>
        <end position="524"/>
    </location>
</feature>
<dbReference type="PROSITE" id="PS00216">
    <property type="entry name" value="SUGAR_TRANSPORT_1"/>
    <property type="match status" value="1"/>
</dbReference>
<dbReference type="InterPro" id="IPR005829">
    <property type="entry name" value="Sugar_transporter_CS"/>
</dbReference>
<feature type="transmembrane region" description="Helical" evidence="8">
    <location>
        <begin position="738"/>
        <end position="759"/>
    </location>
</feature>
<dbReference type="InterPro" id="IPR020846">
    <property type="entry name" value="MFS_dom"/>
</dbReference>
<evidence type="ECO:0000313" key="10">
    <source>
        <dbReference type="EMBL" id="KAK4874801.1"/>
    </source>
</evidence>
<feature type="transmembrane region" description="Helical" evidence="8">
    <location>
        <begin position="82"/>
        <end position="105"/>
    </location>
</feature>
<feature type="transmembrane region" description="Helical" evidence="8">
    <location>
        <begin position="294"/>
        <end position="315"/>
    </location>
</feature>
<dbReference type="GO" id="GO:0005886">
    <property type="term" value="C:plasma membrane"/>
    <property type="evidence" value="ECO:0007669"/>
    <property type="project" value="UniProtKB-SubCell"/>
</dbReference>
<feature type="transmembrane region" description="Helical" evidence="8">
    <location>
        <begin position="31"/>
        <end position="52"/>
    </location>
</feature>
<evidence type="ECO:0000256" key="3">
    <source>
        <dbReference type="ARBA" id="ARBA00022475"/>
    </source>
</evidence>
<evidence type="ECO:0000256" key="1">
    <source>
        <dbReference type="ARBA" id="ARBA00004651"/>
    </source>
</evidence>
<feature type="transmembrane region" description="Helical" evidence="8">
    <location>
        <begin position="672"/>
        <end position="691"/>
    </location>
</feature>
<feature type="transmembrane region" description="Helical" evidence="8">
    <location>
        <begin position="530"/>
        <end position="549"/>
    </location>
</feature>
<sequence length="883" mass="96200">MITGWNSPAIAKLTSDNSPIGVTLSNEEASWVTSVPMLGFIVGSVSSIFLLTKFGPKKTLIIAALPIIISWMVIAFTKSVKILIAMRCVAGFGDGFIITALPLYIGEVTDKDIRGGLTTTISIMNAIGNVVVYSVGPFISYMALALLCGAVPLFSTSVFMFMPDSPYFLCKKGKLEESKKNLKRLIGGDLEEKDFINRLSEIEATVAFNKKSGIGLRDVFKKRNYRRAIILIAGLKVFVHLSGISAVRSYLQTIIDLTGSSVTSEISSIIFGVVQIPPVLLAAFLMDRVGRKKLYVISAAGCVISLISEGVYFYLQESSTEAVAHLQWLPTLCLTVYLVIIPIGVTSVPYVITGELLASEVKSVASPLTTTIGAAVSFFTTRYFLPFSDMVGMHTMFFIYAGCCTMASLFVIFVLPETKGQSFLEIQEVLKTKSYSAWLATSSYMINSWSSPALVQLTSENSPIGVTLNTIETSWVVSAPMLGFIIGAMSLSWCLSKFGLKKTLIIGALPVILSWIVIACTKSVTVLITMRWITGFGEGFIITTVPLYIGEVSDKDIRGRLTTTITMMSAVGNVLVYSVGPFVSYMALTLLCAAVPLITTTIFVFMPESPYFLCKKGRLEESKNSLKRLIGSNLNENAFTKRFLDIQATVFSNNKTTIGLRDLCRTRNYRRAIILIIGLKLFVHLSGLSAIKSHLQKVIELAGSSISSEVSSIIFGFVQLPSVLIAGYLMDKTGRKKLYIVSAAGCALSLICVGAYFYLQESPSELSEVTAHLRLLPTLCLTMYLVMLPIGVAPVPYVVTGEILASEVKSVAAPITTATSVIVSFFSTKYFLLFSNMFGMHTMLFGYGGCCIMACIFVIVVLPETKGKSFLEIQKLLKTRSYC</sequence>
<keyword evidence="5 8" id="KW-0812">Transmembrane</keyword>
<feature type="transmembrane region" description="Helical" evidence="8">
    <location>
        <begin position="228"/>
        <end position="246"/>
    </location>
</feature>
<keyword evidence="3" id="KW-1003">Cell membrane</keyword>
<protein>
    <recommendedName>
        <fullName evidence="9">Major facilitator superfamily (MFS) profile domain-containing protein</fullName>
    </recommendedName>
</protein>
<gene>
    <name evidence="10" type="ORF">RN001_014161</name>
</gene>
<dbReference type="Gene3D" id="1.20.1250.20">
    <property type="entry name" value="MFS general substrate transporter like domains"/>
    <property type="match status" value="2"/>
</dbReference>
<organism evidence="10 11">
    <name type="scientific">Aquatica leii</name>
    <dbReference type="NCBI Taxonomy" id="1421715"/>
    <lineage>
        <taxon>Eukaryota</taxon>
        <taxon>Metazoa</taxon>
        <taxon>Ecdysozoa</taxon>
        <taxon>Arthropoda</taxon>
        <taxon>Hexapoda</taxon>
        <taxon>Insecta</taxon>
        <taxon>Pterygota</taxon>
        <taxon>Neoptera</taxon>
        <taxon>Endopterygota</taxon>
        <taxon>Coleoptera</taxon>
        <taxon>Polyphaga</taxon>
        <taxon>Elateriformia</taxon>
        <taxon>Elateroidea</taxon>
        <taxon>Lampyridae</taxon>
        <taxon>Luciolinae</taxon>
        <taxon>Aquatica</taxon>
    </lineage>
</organism>
<keyword evidence="6 8" id="KW-1133">Transmembrane helix</keyword>
<feature type="transmembrane region" description="Helical" evidence="8">
    <location>
        <begin position="117"/>
        <end position="135"/>
    </location>
</feature>
<feature type="transmembrane region" description="Helical" evidence="8">
    <location>
        <begin position="811"/>
        <end position="832"/>
    </location>
</feature>